<evidence type="ECO:0000313" key="3">
    <source>
        <dbReference type="Proteomes" id="UP000027222"/>
    </source>
</evidence>
<gene>
    <name evidence="2" type="ORF">GALMADRAFT_145543</name>
</gene>
<sequence length="510" mass="52874">MLPSVSHPQRPQPASVLGSAGSTSALAARRERKGGLGSSESGLGLESGAVLPNRATADSQSQNQTRSATGVNLPFIFVSASVSSPAKTKEVVDSSVCLNHVDRKRAKEDKSPTKSWFSSLTRSYGKMVVRDRESAASASSASASPSRIPKRAAPAPPVRAEQSMPVMEQEDGLYPPPAAAAAAGAYPACPVPSTDHNVNSLNYDLLNINITPITNPRQEAQRHTTFTFLETHAKTSAHIQPAASSSAGSADSNSPLSLSTSTVTPSKIQRDLEKARLSVLLADGADLVVQGLEGSNSESTTEQPTTSSSSADASTATATSRTPASYRYETTTAENSDFIGDADGAGAPAAADAGADFDEAQRKKHAAVLQITDEVGRVLVAEGADAPSGSAAMVPEEEVHDRTGSTGTMATSPWLDPWSWCYSSTSTTSTTEPKATMENNVTEPRDEIKAGNFSGDQPTDAPDETKDDASYSLALAPATAGPTVDDPASNLNLALNANPVLSMIETNPSG</sequence>
<feature type="compositionally biased region" description="Low complexity" evidence="1">
    <location>
        <begin position="242"/>
        <end position="266"/>
    </location>
</feature>
<keyword evidence="3" id="KW-1185">Reference proteome</keyword>
<dbReference type="AlphaFoldDB" id="A0A067SRX4"/>
<name>A0A067SRX4_GALM3</name>
<reference evidence="3" key="1">
    <citation type="journal article" date="2014" name="Proc. Natl. Acad. Sci. U.S.A.">
        <title>Extensive sampling of basidiomycete genomes demonstrates inadequacy of the white-rot/brown-rot paradigm for wood decay fungi.</title>
        <authorList>
            <person name="Riley R."/>
            <person name="Salamov A.A."/>
            <person name="Brown D.W."/>
            <person name="Nagy L.G."/>
            <person name="Floudas D."/>
            <person name="Held B.W."/>
            <person name="Levasseur A."/>
            <person name="Lombard V."/>
            <person name="Morin E."/>
            <person name="Otillar R."/>
            <person name="Lindquist E.A."/>
            <person name="Sun H."/>
            <person name="LaButti K.M."/>
            <person name="Schmutz J."/>
            <person name="Jabbour D."/>
            <person name="Luo H."/>
            <person name="Baker S.E."/>
            <person name="Pisabarro A.G."/>
            <person name="Walton J.D."/>
            <person name="Blanchette R.A."/>
            <person name="Henrissat B."/>
            <person name="Martin F."/>
            <person name="Cullen D."/>
            <person name="Hibbett D.S."/>
            <person name="Grigoriev I.V."/>
        </authorList>
    </citation>
    <scope>NUCLEOTIDE SEQUENCE [LARGE SCALE GENOMIC DNA]</scope>
    <source>
        <strain evidence="3">CBS 339.88</strain>
    </source>
</reference>
<feature type="compositionally biased region" description="Low complexity" evidence="1">
    <location>
        <begin position="135"/>
        <end position="153"/>
    </location>
</feature>
<feature type="region of interest" description="Disordered" evidence="1">
    <location>
        <begin position="131"/>
        <end position="159"/>
    </location>
</feature>
<feature type="compositionally biased region" description="Low complexity" evidence="1">
    <location>
        <begin position="341"/>
        <end position="354"/>
    </location>
</feature>
<feature type="compositionally biased region" description="Low complexity" evidence="1">
    <location>
        <begin position="38"/>
        <end position="48"/>
    </location>
</feature>
<evidence type="ECO:0000313" key="2">
    <source>
        <dbReference type="EMBL" id="KDR69508.1"/>
    </source>
</evidence>
<dbReference type="Proteomes" id="UP000027222">
    <property type="component" value="Unassembled WGS sequence"/>
</dbReference>
<organism evidence="2 3">
    <name type="scientific">Galerina marginata (strain CBS 339.88)</name>
    <dbReference type="NCBI Taxonomy" id="685588"/>
    <lineage>
        <taxon>Eukaryota</taxon>
        <taxon>Fungi</taxon>
        <taxon>Dikarya</taxon>
        <taxon>Basidiomycota</taxon>
        <taxon>Agaricomycotina</taxon>
        <taxon>Agaricomycetes</taxon>
        <taxon>Agaricomycetidae</taxon>
        <taxon>Agaricales</taxon>
        <taxon>Agaricineae</taxon>
        <taxon>Strophariaceae</taxon>
        <taxon>Galerina</taxon>
    </lineage>
</organism>
<proteinExistence type="predicted"/>
<feature type="region of interest" description="Disordered" evidence="1">
    <location>
        <begin position="293"/>
        <end position="354"/>
    </location>
</feature>
<dbReference type="EMBL" id="KL142402">
    <property type="protein sequence ID" value="KDR69508.1"/>
    <property type="molecule type" value="Genomic_DNA"/>
</dbReference>
<feature type="region of interest" description="Disordered" evidence="1">
    <location>
        <begin position="424"/>
        <end position="469"/>
    </location>
</feature>
<feature type="compositionally biased region" description="Low complexity" evidence="1">
    <location>
        <begin position="295"/>
        <end position="325"/>
    </location>
</feature>
<accession>A0A067SRX4</accession>
<dbReference type="HOGENOM" id="CLU_534230_0_0_1"/>
<feature type="compositionally biased region" description="Low complexity" evidence="1">
    <location>
        <begin position="14"/>
        <end position="27"/>
    </location>
</feature>
<feature type="compositionally biased region" description="Polar residues" evidence="1">
    <location>
        <begin position="56"/>
        <end position="68"/>
    </location>
</feature>
<feature type="region of interest" description="Disordered" evidence="1">
    <location>
        <begin position="237"/>
        <end position="266"/>
    </location>
</feature>
<evidence type="ECO:0000256" key="1">
    <source>
        <dbReference type="SAM" id="MobiDB-lite"/>
    </source>
</evidence>
<feature type="region of interest" description="Disordered" evidence="1">
    <location>
        <begin position="1"/>
        <end position="68"/>
    </location>
</feature>
<protein>
    <submittedName>
        <fullName evidence="2">Uncharacterized protein</fullName>
    </submittedName>
</protein>